<comment type="caution">
    <text evidence="2">The sequence shown here is derived from an EMBL/GenBank/DDBJ whole genome shotgun (WGS) entry which is preliminary data.</text>
</comment>
<dbReference type="AlphaFoldDB" id="A0AAV4T2T3"/>
<keyword evidence="3" id="KW-1185">Reference proteome</keyword>
<reference evidence="2 3" key="1">
    <citation type="submission" date="2021-06" db="EMBL/GenBank/DDBJ databases">
        <title>Caerostris darwini draft genome.</title>
        <authorList>
            <person name="Kono N."/>
            <person name="Arakawa K."/>
        </authorList>
    </citation>
    <scope>NUCLEOTIDE SEQUENCE [LARGE SCALE GENOMIC DNA]</scope>
</reference>
<feature type="region of interest" description="Disordered" evidence="1">
    <location>
        <begin position="1"/>
        <end position="21"/>
    </location>
</feature>
<proteinExistence type="predicted"/>
<dbReference type="EMBL" id="BPLQ01008752">
    <property type="protein sequence ID" value="GIY39182.1"/>
    <property type="molecule type" value="Genomic_DNA"/>
</dbReference>
<name>A0AAV4T2T3_9ARAC</name>
<evidence type="ECO:0000313" key="2">
    <source>
        <dbReference type="EMBL" id="GIY39182.1"/>
    </source>
</evidence>
<feature type="compositionally biased region" description="Basic and acidic residues" evidence="1">
    <location>
        <begin position="1"/>
        <end position="10"/>
    </location>
</feature>
<evidence type="ECO:0000256" key="1">
    <source>
        <dbReference type="SAM" id="MobiDB-lite"/>
    </source>
</evidence>
<protein>
    <submittedName>
        <fullName evidence="2">Uncharacterized protein</fullName>
    </submittedName>
</protein>
<accession>A0AAV4T2T3</accession>
<sequence>MPVWRPDKPSKVKAVAPRDGFEKQNKKKKVLKCLKDPYSKFLWNIHLKLYRTYRGKSKTRFSSASKHPSLHSNDIQECNKTLLPIQRRGHHCQRRGDHLLGKDYFCMPAFHLIVANEVWRSNVFETQTMGGKEVRRNVSLLLLKQKCL</sequence>
<organism evidence="2 3">
    <name type="scientific">Caerostris darwini</name>
    <dbReference type="NCBI Taxonomy" id="1538125"/>
    <lineage>
        <taxon>Eukaryota</taxon>
        <taxon>Metazoa</taxon>
        <taxon>Ecdysozoa</taxon>
        <taxon>Arthropoda</taxon>
        <taxon>Chelicerata</taxon>
        <taxon>Arachnida</taxon>
        <taxon>Araneae</taxon>
        <taxon>Araneomorphae</taxon>
        <taxon>Entelegynae</taxon>
        <taxon>Araneoidea</taxon>
        <taxon>Araneidae</taxon>
        <taxon>Caerostris</taxon>
    </lineage>
</organism>
<gene>
    <name evidence="2" type="ORF">CDAR_242431</name>
</gene>
<dbReference type="Proteomes" id="UP001054837">
    <property type="component" value="Unassembled WGS sequence"/>
</dbReference>
<evidence type="ECO:0000313" key="3">
    <source>
        <dbReference type="Proteomes" id="UP001054837"/>
    </source>
</evidence>